<gene>
    <name evidence="1" type="ORF">VP01_10357g2</name>
</gene>
<evidence type="ECO:0000313" key="2">
    <source>
        <dbReference type="Proteomes" id="UP000037035"/>
    </source>
</evidence>
<sequence>LRRRTTDIWKTPPAANIQPDTFTEVAAFESFFEDKTIDLNDADYWFEIDPPNFSSNTDIIKEICRRSPLDARLREISNKHPTEYSMVDGLFFHRNRIL</sequence>
<dbReference type="Proteomes" id="UP000037035">
    <property type="component" value="Unassembled WGS sequence"/>
</dbReference>
<organism evidence="1 2">
    <name type="scientific">Puccinia sorghi</name>
    <dbReference type="NCBI Taxonomy" id="27349"/>
    <lineage>
        <taxon>Eukaryota</taxon>
        <taxon>Fungi</taxon>
        <taxon>Dikarya</taxon>
        <taxon>Basidiomycota</taxon>
        <taxon>Pucciniomycotina</taxon>
        <taxon>Pucciniomycetes</taxon>
        <taxon>Pucciniales</taxon>
        <taxon>Pucciniaceae</taxon>
        <taxon>Puccinia</taxon>
    </lineage>
</organism>
<keyword evidence="2" id="KW-1185">Reference proteome</keyword>
<comment type="caution">
    <text evidence="1">The sequence shown here is derived from an EMBL/GenBank/DDBJ whole genome shotgun (WGS) entry which is preliminary data.</text>
</comment>
<feature type="non-terminal residue" evidence="1">
    <location>
        <position position="98"/>
    </location>
</feature>
<accession>A0A0L6VUW8</accession>
<dbReference type="AlphaFoldDB" id="A0A0L6VUW8"/>
<evidence type="ECO:0000313" key="1">
    <source>
        <dbReference type="EMBL" id="KNZ64392.1"/>
    </source>
</evidence>
<dbReference type="EMBL" id="LAVV01000396">
    <property type="protein sequence ID" value="KNZ64392.1"/>
    <property type="molecule type" value="Genomic_DNA"/>
</dbReference>
<reference evidence="1 2" key="1">
    <citation type="submission" date="2015-08" db="EMBL/GenBank/DDBJ databases">
        <title>Next Generation Sequencing and Analysis of the Genome of Puccinia sorghi L Schw, the Causal Agent of Maize Common Rust.</title>
        <authorList>
            <person name="Rochi L."/>
            <person name="Burguener G."/>
            <person name="Darino M."/>
            <person name="Turjanski A."/>
            <person name="Kreff E."/>
            <person name="Dieguez M.J."/>
            <person name="Sacco F."/>
        </authorList>
    </citation>
    <scope>NUCLEOTIDE SEQUENCE [LARGE SCALE GENOMIC DNA]</scope>
    <source>
        <strain evidence="1 2">RO10H11247</strain>
    </source>
</reference>
<feature type="non-terminal residue" evidence="1">
    <location>
        <position position="1"/>
    </location>
</feature>
<proteinExistence type="predicted"/>
<protein>
    <submittedName>
        <fullName evidence="1">Uncharacterized protein</fullName>
    </submittedName>
</protein>
<name>A0A0L6VUW8_9BASI</name>
<dbReference type="VEuPathDB" id="FungiDB:VP01_10357g2"/>